<dbReference type="Gene3D" id="3.30.1120.70">
    <property type="match status" value="1"/>
</dbReference>
<evidence type="ECO:0000256" key="1">
    <source>
        <dbReference type="SAM" id="MobiDB-lite"/>
    </source>
</evidence>
<dbReference type="Proteomes" id="UP000238007">
    <property type="component" value="Unassembled WGS sequence"/>
</dbReference>
<dbReference type="InterPro" id="IPR006427">
    <property type="entry name" value="Portal_HK97"/>
</dbReference>
<gene>
    <name evidence="2" type="ORF">CLV80_103220</name>
</gene>
<dbReference type="Gene3D" id="1.20.1270.210">
    <property type="match status" value="1"/>
</dbReference>
<protein>
    <submittedName>
        <fullName evidence="2">HK97 family phage portal protein</fullName>
    </submittedName>
</protein>
<evidence type="ECO:0000313" key="2">
    <source>
        <dbReference type="EMBL" id="PRY78892.1"/>
    </source>
</evidence>
<dbReference type="Gene3D" id="3.40.140.120">
    <property type="match status" value="1"/>
</dbReference>
<dbReference type="EMBL" id="PVTP01000003">
    <property type="protein sequence ID" value="PRY78892.1"/>
    <property type="molecule type" value="Genomic_DNA"/>
</dbReference>
<dbReference type="OrthoDB" id="7592047at2"/>
<organism evidence="2 3">
    <name type="scientific">Yoonia maritima</name>
    <dbReference type="NCBI Taxonomy" id="1435347"/>
    <lineage>
        <taxon>Bacteria</taxon>
        <taxon>Pseudomonadati</taxon>
        <taxon>Pseudomonadota</taxon>
        <taxon>Alphaproteobacteria</taxon>
        <taxon>Rhodobacterales</taxon>
        <taxon>Paracoccaceae</taxon>
        <taxon>Yoonia</taxon>
    </lineage>
</organism>
<evidence type="ECO:0000313" key="3">
    <source>
        <dbReference type="Proteomes" id="UP000238007"/>
    </source>
</evidence>
<feature type="region of interest" description="Disordered" evidence="1">
    <location>
        <begin position="370"/>
        <end position="398"/>
    </location>
</feature>
<dbReference type="AlphaFoldDB" id="A0A2T0W1K9"/>
<keyword evidence="3" id="KW-1185">Reference proteome</keyword>
<dbReference type="RefSeq" id="WP_106355778.1">
    <property type="nucleotide sequence ID" value="NZ_PVTP01000003.1"/>
</dbReference>
<comment type="caution">
    <text evidence="2">The sequence shown here is derived from an EMBL/GenBank/DDBJ whole genome shotgun (WGS) entry which is preliminary data.</text>
</comment>
<reference evidence="2 3" key="1">
    <citation type="submission" date="2018-03" db="EMBL/GenBank/DDBJ databases">
        <title>Genomic Encyclopedia of Archaeal and Bacterial Type Strains, Phase II (KMG-II): from individual species to whole genera.</title>
        <authorList>
            <person name="Goeker M."/>
        </authorList>
    </citation>
    <scope>NUCLEOTIDE SEQUENCE [LARGE SCALE GENOMIC DNA]</scope>
    <source>
        <strain evidence="2 3">DSM 101533</strain>
    </source>
</reference>
<name>A0A2T0W1K9_9RHOB</name>
<feature type="compositionally biased region" description="Polar residues" evidence="1">
    <location>
        <begin position="377"/>
        <end position="392"/>
    </location>
</feature>
<proteinExistence type="predicted"/>
<dbReference type="Pfam" id="PF04860">
    <property type="entry name" value="Phage_portal"/>
    <property type="match status" value="1"/>
</dbReference>
<sequence>MAFDKIKNALGLKTTQKALTLTDPSAFELFGASPTSSGFSVSANSAMRVPAVSCAVALISESVGTLPVKLFTEAKEATKDHPAYRLIHDEANEWTSASELRTALTADALLNDRGGFAQVVRLGDGTPFEMHRLDPATVTPKLEADGTPYYVVKLTAGDARFEYQDILHIQPFAGVSPITLGREAIGLSLAFEQHIATLFANGGRPSGIIKSDKALDVDAKKKIAASWFSTHSGKSAGGTAILDEGMSYDQLSLTLADAQFAENRLEQIREIARAFRVPPTMLFELSRGTWSNTEELARQFYQTTLRPWLASWTWAYAKVLLTPEERTSLYIEFVIDDLLTTNAAAKATAFAQYRAMGALTGNEVRAALNKAPLPDGNSLSNPNITTMTPTTQSKDETE</sequence>
<dbReference type="NCBIfam" id="TIGR01537">
    <property type="entry name" value="portal_HK97"/>
    <property type="match status" value="1"/>
</dbReference>
<accession>A0A2T0W1K9</accession>
<dbReference type="InterPro" id="IPR006944">
    <property type="entry name" value="Phage/GTA_portal"/>
</dbReference>